<dbReference type="Pfam" id="PF01343">
    <property type="entry name" value="Peptidase_S49"/>
    <property type="match status" value="1"/>
</dbReference>
<dbReference type="EMBL" id="JAGSSW010000007">
    <property type="protein sequence ID" value="MBR8464311.1"/>
    <property type="molecule type" value="Genomic_DNA"/>
</dbReference>
<gene>
    <name evidence="7" type="primary">sppA</name>
    <name evidence="7" type="ORF">KDD93_07015</name>
</gene>
<protein>
    <submittedName>
        <fullName evidence="7">Signal peptide peptidase SppA</fullName>
    </submittedName>
</protein>
<dbReference type="Proteomes" id="UP000682951">
    <property type="component" value="Unassembled WGS sequence"/>
</dbReference>
<dbReference type="RefSeq" id="WP_212142237.1">
    <property type="nucleotide sequence ID" value="NZ_JAGSSW010000007.1"/>
</dbReference>
<dbReference type="InterPro" id="IPR029045">
    <property type="entry name" value="ClpP/crotonase-like_dom_sf"/>
</dbReference>
<dbReference type="PANTHER" id="PTHR42987">
    <property type="entry name" value="PEPTIDASE S49"/>
    <property type="match status" value="1"/>
</dbReference>
<evidence type="ECO:0000256" key="5">
    <source>
        <dbReference type="SAM" id="Phobius"/>
    </source>
</evidence>
<keyword evidence="5" id="KW-0472">Membrane</keyword>
<dbReference type="CDD" id="cd07023">
    <property type="entry name" value="S49_Sppa_N_C"/>
    <property type="match status" value="1"/>
</dbReference>
<evidence type="ECO:0000256" key="1">
    <source>
        <dbReference type="ARBA" id="ARBA00008683"/>
    </source>
</evidence>
<organism evidence="7 8">
    <name type="scientific">Campylobacter anatolicus</name>
    <dbReference type="NCBI Taxonomy" id="2829105"/>
    <lineage>
        <taxon>Bacteria</taxon>
        <taxon>Pseudomonadati</taxon>
        <taxon>Campylobacterota</taxon>
        <taxon>Epsilonproteobacteria</taxon>
        <taxon>Campylobacterales</taxon>
        <taxon>Campylobacteraceae</taxon>
        <taxon>Campylobacter</taxon>
    </lineage>
</organism>
<dbReference type="InterPro" id="IPR002142">
    <property type="entry name" value="Peptidase_S49"/>
</dbReference>
<reference evidence="7 8" key="1">
    <citation type="submission" date="2021-04" db="EMBL/GenBank/DDBJ databases">
        <title>Molecular and phenotypic characterization and identification of bacterial isolates recovered from the Anatolian ground squirrels (Spermophilus xanthoprymnus) and which have the potential to form a new species in the Campylobacter genus.</title>
        <authorList>
            <person name="Aydin F."/>
            <person name="Abay S."/>
            <person name="Kayman T."/>
            <person name="Karakaya E."/>
            <person name="Mustak H.K."/>
            <person name="Mustak I.B."/>
            <person name="Bilgin N."/>
            <person name="Duzler A."/>
            <person name="Sahin O."/>
            <person name="Guran O."/>
            <person name="Saticioglu I.B."/>
        </authorList>
    </citation>
    <scope>NUCLEOTIDE SEQUENCE [LARGE SCALE GENOMIC DNA]</scope>
    <source>
        <strain evidence="8">faydin-G24</strain>
    </source>
</reference>
<accession>A0ABS5HJS0</accession>
<keyword evidence="3" id="KW-0378">Hydrolase</keyword>
<dbReference type="Gene3D" id="3.90.226.10">
    <property type="entry name" value="2-enoyl-CoA Hydratase, Chain A, domain 1"/>
    <property type="match status" value="2"/>
</dbReference>
<keyword evidence="5" id="KW-0812">Transmembrane</keyword>
<dbReference type="SUPFAM" id="SSF52096">
    <property type="entry name" value="ClpP/crotonase"/>
    <property type="match status" value="1"/>
</dbReference>
<feature type="transmembrane region" description="Helical" evidence="5">
    <location>
        <begin position="20"/>
        <end position="38"/>
    </location>
</feature>
<comment type="caution">
    <text evidence="7">The sequence shown here is derived from an EMBL/GenBank/DDBJ whole genome shotgun (WGS) entry which is preliminary data.</text>
</comment>
<feature type="domain" description="Peptidase S49" evidence="6">
    <location>
        <begin position="101"/>
        <end position="251"/>
    </location>
</feature>
<keyword evidence="2" id="KW-0645">Protease</keyword>
<evidence type="ECO:0000259" key="6">
    <source>
        <dbReference type="Pfam" id="PF01343"/>
    </source>
</evidence>
<dbReference type="PANTHER" id="PTHR42987:SF7">
    <property type="entry name" value="SIGNAL PEPTIDE PEPTIDASE SPPA-RELATED"/>
    <property type="match status" value="1"/>
</dbReference>
<proteinExistence type="inferred from homology"/>
<dbReference type="InterPro" id="IPR047272">
    <property type="entry name" value="S49_SppA_C"/>
</dbReference>
<evidence type="ECO:0000313" key="8">
    <source>
        <dbReference type="Proteomes" id="UP000682951"/>
    </source>
</evidence>
<dbReference type="NCBIfam" id="TIGR00706">
    <property type="entry name" value="SppA_dom"/>
    <property type="match status" value="1"/>
</dbReference>
<name>A0ABS5HJS0_9BACT</name>
<evidence type="ECO:0000256" key="2">
    <source>
        <dbReference type="ARBA" id="ARBA00022670"/>
    </source>
</evidence>
<dbReference type="InterPro" id="IPR004635">
    <property type="entry name" value="Pept_S49_SppA"/>
</dbReference>
<evidence type="ECO:0000256" key="4">
    <source>
        <dbReference type="ARBA" id="ARBA00022825"/>
    </source>
</evidence>
<keyword evidence="5" id="KW-1133">Transmembrane helix</keyword>
<comment type="similarity">
    <text evidence="1">Belongs to the peptidase S49 family.</text>
</comment>
<evidence type="ECO:0000313" key="7">
    <source>
        <dbReference type="EMBL" id="MBR8464311.1"/>
    </source>
</evidence>
<keyword evidence="8" id="KW-1185">Reference proteome</keyword>
<sequence length="287" mass="31964">MQILKVIFTPILAVFKFINNYFKVLIFVMILFVLFVPNKPIMQPNLVRIDINGMILDTDEIITQLEKARVDESIKGVLLYIDSPGGALSPSVELFMQISRLKQSKKVIAYAAGSMTSGSYYAGAGADKIYANPGAFIGSIGVIMQAPNISELAHKIGISEQIVKAGEFKEAGTFTREWNQTERKSLQTLVDGAYELFVSDVAKARNLDIKMRDEWANARVFLANDALKMGLIDNIGGYFDAVNELIRLSEVSEPVWQEKPKIEKILENLTKTGINSLITLFFSSNLR</sequence>
<evidence type="ECO:0000256" key="3">
    <source>
        <dbReference type="ARBA" id="ARBA00022801"/>
    </source>
</evidence>
<keyword evidence="4" id="KW-0720">Serine protease</keyword>